<reference evidence="1" key="1">
    <citation type="submission" date="2013-07" db="EMBL/GenBank/DDBJ databases">
        <title>The Genome Sequence of Cryptococcus dejecticola CBS10117.</title>
        <authorList>
            <consortium name="The Broad Institute Genome Sequencing Platform"/>
            <person name="Cuomo C."/>
            <person name="Litvintseva A."/>
            <person name="Chen Y."/>
            <person name="Heitman J."/>
            <person name="Sun S."/>
            <person name="Springer D."/>
            <person name="Dromer F."/>
            <person name="Young S.K."/>
            <person name="Zeng Q."/>
            <person name="Gargeya S."/>
            <person name="Fitzgerald M."/>
            <person name="Abouelleil A."/>
            <person name="Alvarado L."/>
            <person name="Berlin A.M."/>
            <person name="Chapman S.B."/>
            <person name="Dewar J."/>
            <person name="Goldberg J."/>
            <person name="Griggs A."/>
            <person name="Gujja S."/>
            <person name="Hansen M."/>
            <person name="Howarth C."/>
            <person name="Imamovic A."/>
            <person name="Larimer J."/>
            <person name="McCowan C."/>
            <person name="Murphy C."/>
            <person name="Pearson M."/>
            <person name="Priest M."/>
            <person name="Roberts A."/>
            <person name="Saif S."/>
            <person name="Shea T."/>
            <person name="Sykes S."/>
            <person name="Wortman J."/>
            <person name="Nusbaum C."/>
            <person name="Birren B."/>
        </authorList>
    </citation>
    <scope>NUCLEOTIDE SEQUENCE [LARGE SCALE GENOMIC DNA]</scope>
    <source>
        <strain evidence="1">CBS 10117</strain>
    </source>
</reference>
<dbReference type="EMBL" id="CP144536">
    <property type="protein sequence ID" value="WWC63252.1"/>
    <property type="molecule type" value="Genomic_DNA"/>
</dbReference>
<dbReference type="RefSeq" id="XP_018261435.1">
    <property type="nucleotide sequence ID" value="XM_018409163.1"/>
</dbReference>
<dbReference type="Pfam" id="PF08520">
    <property type="entry name" value="Mitofissin"/>
    <property type="match status" value="1"/>
</dbReference>
<organism evidence="1">
    <name type="scientific">Kwoniella dejecticola CBS 10117</name>
    <dbReference type="NCBI Taxonomy" id="1296121"/>
    <lineage>
        <taxon>Eukaryota</taxon>
        <taxon>Fungi</taxon>
        <taxon>Dikarya</taxon>
        <taxon>Basidiomycota</taxon>
        <taxon>Agaricomycotina</taxon>
        <taxon>Tremellomycetes</taxon>
        <taxon>Tremellales</taxon>
        <taxon>Cryptococcaceae</taxon>
        <taxon>Kwoniella</taxon>
    </lineage>
</organism>
<dbReference type="AlphaFoldDB" id="A0A1A6A0M3"/>
<dbReference type="PANTHER" id="PTHR28075:SF3">
    <property type="entry name" value="DUF1748-DOMAIN-CONTAINING PROTEIN"/>
    <property type="match status" value="1"/>
</dbReference>
<dbReference type="PANTHER" id="PTHR28075">
    <property type="entry name" value="CHROMOSOME 16, WHOLE GENOME SHOTGUN SEQUENCE"/>
    <property type="match status" value="1"/>
</dbReference>
<sequence>MVLGRLVHYAVDALAISTVLAGVKKTTGYAPATDQIPDSSIKSITDSYLSAGETVFGIIAGQSVTSQYFKKT</sequence>
<dbReference type="InterPro" id="IPR013726">
    <property type="entry name" value="Mitofissin"/>
</dbReference>
<dbReference type="GeneID" id="28969572"/>
<dbReference type="GO" id="GO:0005737">
    <property type="term" value="C:cytoplasm"/>
    <property type="evidence" value="ECO:0007669"/>
    <property type="project" value="TreeGrafter"/>
</dbReference>
<dbReference type="Proteomes" id="UP000078595">
    <property type="component" value="Chromosome 7"/>
</dbReference>
<keyword evidence="3" id="KW-1185">Reference proteome</keyword>
<dbReference type="VEuPathDB" id="FungiDB:I303_05873"/>
<reference evidence="2" key="2">
    <citation type="submission" date="2013-07" db="EMBL/GenBank/DDBJ databases">
        <authorList>
            <consortium name="The Broad Institute Genome Sequencing Platform"/>
            <person name="Cuomo C."/>
            <person name="Litvintseva A."/>
            <person name="Chen Y."/>
            <person name="Heitman J."/>
            <person name="Sun S."/>
            <person name="Springer D."/>
            <person name="Dromer F."/>
            <person name="Young S.K."/>
            <person name="Zeng Q."/>
            <person name="Gargeya S."/>
            <person name="Fitzgerald M."/>
            <person name="Abouelleil A."/>
            <person name="Alvarado L."/>
            <person name="Berlin A.M."/>
            <person name="Chapman S.B."/>
            <person name="Dewar J."/>
            <person name="Goldberg J."/>
            <person name="Griggs A."/>
            <person name="Gujja S."/>
            <person name="Hansen M."/>
            <person name="Howarth C."/>
            <person name="Imamovic A."/>
            <person name="Larimer J."/>
            <person name="McCowan C."/>
            <person name="Murphy C."/>
            <person name="Pearson M."/>
            <person name="Priest M."/>
            <person name="Roberts A."/>
            <person name="Saif S."/>
            <person name="Shea T."/>
            <person name="Sykes S."/>
            <person name="Wortman J."/>
            <person name="Nusbaum C."/>
            <person name="Birren B."/>
        </authorList>
    </citation>
    <scope>NUCLEOTIDE SEQUENCE</scope>
    <source>
        <strain evidence="2">CBS 10117</strain>
    </source>
</reference>
<reference evidence="2" key="3">
    <citation type="submission" date="2024-02" db="EMBL/GenBank/DDBJ databases">
        <title>Comparative genomics of Cryptococcus and Kwoniella reveals pathogenesis evolution and contrasting modes of karyotype evolution via chromosome fusion or intercentromeric recombination.</title>
        <authorList>
            <person name="Coelho M.A."/>
            <person name="David-Palma M."/>
            <person name="Shea T."/>
            <person name="Bowers K."/>
            <person name="McGinley-Smith S."/>
            <person name="Mohammad A.W."/>
            <person name="Gnirke A."/>
            <person name="Yurkov A.M."/>
            <person name="Nowrousian M."/>
            <person name="Sun S."/>
            <person name="Cuomo C.A."/>
            <person name="Heitman J."/>
        </authorList>
    </citation>
    <scope>NUCLEOTIDE SEQUENCE</scope>
    <source>
        <strain evidence="2">CBS 10117</strain>
    </source>
</reference>
<gene>
    <name evidence="1" type="ORF">I303_05873</name>
    <name evidence="2" type="ORF">I303_105852</name>
</gene>
<accession>A0A1A6A0M3</accession>
<proteinExistence type="predicted"/>
<dbReference type="KEGG" id="kdj:28969572"/>
<protein>
    <recommendedName>
        <fullName evidence="4">DUF1748-domain-containing protein</fullName>
    </recommendedName>
</protein>
<name>A0A1A6A0M3_9TREE</name>
<evidence type="ECO:0000313" key="2">
    <source>
        <dbReference type="EMBL" id="WWC63252.1"/>
    </source>
</evidence>
<dbReference type="OrthoDB" id="16824at2759"/>
<evidence type="ECO:0000313" key="1">
    <source>
        <dbReference type="EMBL" id="OBR83593.1"/>
    </source>
</evidence>
<evidence type="ECO:0008006" key="4">
    <source>
        <dbReference type="Google" id="ProtNLM"/>
    </source>
</evidence>
<dbReference type="EMBL" id="KI894033">
    <property type="protein sequence ID" value="OBR83593.1"/>
    <property type="molecule type" value="Genomic_DNA"/>
</dbReference>
<evidence type="ECO:0000313" key="3">
    <source>
        <dbReference type="Proteomes" id="UP000078595"/>
    </source>
</evidence>